<dbReference type="AlphaFoldDB" id="A0A151TYJ7"/>
<name>A0A151TYJ7_CAJCA</name>
<protein>
    <recommendedName>
        <fullName evidence="3">Retrovirus-related Pol polyprotein from transposon TNT 1-94</fullName>
    </recommendedName>
</protein>
<evidence type="ECO:0008006" key="3">
    <source>
        <dbReference type="Google" id="ProtNLM"/>
    </source>
</evidence>
<keyword evidence="2" id="KW-1185">Reference proteome</keyword>
<organism evidence="1 2">
    <name type="scientific">Cajanus cajan</name>
    <name type="common">Pigeon pea</name>
    <name type="synonym">Cajanus indicus</name>
    <dbReference type="NCBI Taxonomy" id="3821"/>
    <lineage>
        <taxon>Eukaryota</taxon>
        <taxon>Viridiplantae</taxon>
        <taxon>Streptophyta</taxon>
        <taxon>Embryophyta</taxon>
        <taxon>Tracheophyta</taxon>
        <taxon>Spermatophyta</taxon>
        <taxon>Magnoliopsida</taxon>
        <taxon>eudicotyledons</taxon>
        <taxon>Gunneridae</taxon>
        <taxon>Pentapetalae</taxon>
        <taxon>rosids</taxon>
        <taxon>fabids</taxon>
        <taxon>Fabales</taxon>
        <taxon>Fabaceae</taxon>
        <taxon>Papilionoideae</taxon>
        <taxon>50 kb inversion clade</taxon>
        <taxon>NPAAA clade</taxon>
        <taxon>indigoferoid/millettioid clade</taxon>
        <taxon>Phaseoleae</taxon>
        <taxon>Cajanus</taxon>
    </lineage>
</organism>
<dbReference type="Gramene" id="C.cajan_04609.t">
    <property type="protein sequence ID" value="C.cajan_04609.t"/>
    <property type="gene ID" value="C.cajan_04609"/>
</dbReference>
<dbReference type="EMBL" id="CM003604">
    <property type="protein sequence ID" value="KYP72143.1"/>
    <property type="molecule type" value="Genomic_DNA"/>
</dbReference>
<evidence type="ECO:0000313" key="1">
    <source>
        <dbReference type="EMBL" id="KYP72143.1"/>
    </source>
</evidence>
<reference evidence="1 2" key="1">
    <citation type="journal article" date="2012" name="Nat. Biotechnol.">
        <title>Draft genome sequence of pigeonpea (Cajanus cajan), an orphan legume crop of resource-poor farmers.</title>
        <authorList>
            <person name="Varshney R.K."/>
            <person name="Chen W."/>
            <person name="Li Y."/>
            <person name="Bharti A.K."/>
            <person name="Saxena R.K."/>
            <person name="Schlueter J.A."/>
            <person name="Donoghue M.T."/>
            <person name="Azam S."/>
            <person name="Fan G."/>
            <person name="Whaley A.M."/>
            <person name="Farmer A.D."/>
            <person name="Sheridan J."/>
            <person name="Iwata A."/>
            <person name="Tuteja R."/>
            <person name="Penmetsa R.V."/>
            <person name="Wu W."/>
            <person name="Upadhyaya H.D."/>
            <person name="Yang S.P."/>
            <person name="Shah T."/>
            <person name="Saxena K.B."/>
            <person name="Michael T."/>
            <person name="McCombie W.R."/>
            <person name="Yang B."/>
            <person name="Zhang G."/>
            <person name="Yang H."/>
            <person name="Wang J."/>
            <person name="Spillane C."/>
            <person name="Cook D.R."/>
            <person name="May G.D."/>
            <person name="Xu X."/>
            <person name="Jackson S.A."/>
        </authorList>
    </citation>
    <scope>NUCLEOTIDE SEQUENCE [LARGE SCALE GENOMIC DNA]</scope>
    <source>
        <strain evidence="2">cv. Asha</strain>
    </source>
</reference>
<evidence type="ECO:0000313" key="2">
    <source>
        <dbReference type="Proteomes" id="UP000075243"/>
    </source>
</evidence>
<proteinExistence type="predicted"/>
<gene>
    <name evidence="1" type="ORF">KK1_004727</name>
</gene>
<sequence length="114" mass="13566">MISLNGANYYLWKDKMKNLLLVKNLHLYVFASNKPKSKSDEEWDFKHLKECGFIRRFVDNNVYNFIANETCDHLSEFQKNFDQLSRVGIKFDENLLGVFLLISITDSWETFEFP</sequence>
<accession>A0A151TYJ7</accession>
<dbReference type="Proteomes" id="UP000075243">
    <property type="component" value="Chromosome 2"/>
</dbReference>